<evidence type="ECO:0000313" key="10">
    <source>
        <dbReference type="EMBL" id="HIU59601.1"/>
    </source>
</evidence>
<dbReference type="CDD" id="cd06170">
    <property type="entry name" value="LuxR_C_like"/>
    <property type="match status" value="1"/>
</dbReference>
<dbReference type="AlphaFoldDB" id="A0A9D1SGS6"/>
<sequence>MDRKIKVMIADDQVILAEGIRSVLETDPELEVVGVAFDGFDALKKMEDNLPDVVLMDIRMPNMNGVVATQSIKSKYPDVKVVILTTFDDSDYILNAINNGASGYLLKDIGSTALIDAVKNAYAGDTILPAKIAKRIADAAKTVTNDREIRIKRAFGLSDREVEIALMLYEGFTNRQISSALKISEGTTRNYISAIYIKTGSENRAGAAAAIKAVL</sequence>
<dbReference type="SMART" id="SM00421">
    <property type="entry name" value="HTH_LUXR"/>
    <property type="match status" value="1"/>
</dbReference>
<dbReference type="EMBL" id="DVMZ01000156">
    <property type="protein sequence ID" value="HIU59601.1"/>
    <property type="molecule type" value="Genomic_DNA"/>
</dbReference>
<comment type="function">
    <text evidence="6">May play the central regulatory role in sporulation. It may be an element of the effector pathway responsible for the activation of sporulation genes in response to nutritional stress. Spo0A may act in concert with spo0H (a sigma factor) to control the expression of some genes that are critical to the sporulation process.</text>
</comment>
<reference evidence="10" key="2">
    <citation type="journal article" date="2021" name="PeerJ">
        <title>Extensive microbial diversity within the chicken gut microbiome revealed by metagenomics and culture.</title>
        <authorList>
            <person name="Gilroy R."/>
            <person name="Ravi A."/>
            <person name="Getino M."/>
            <person name="Pursley I."/>
            <person name="Horton D.L."/>
            <person name="Alikhan N.F."/>
            <person name="Baker D."/>
            <person name="Gharbi K."/>
            <person name="Hall N."/>
            <person name="Watson M."/>
            <person name="Adriaenssens E.M."/>
            <person name="Foster-Nyarko E."/>
            <person name="Jarju S."/>
            <person name="Secka A."/>
            <person name="Antonio M."/>
            <person name="Oren A."/>
            <person name="Chaudhuri R.R."/>
            <person name="La Ragione R."/>
            <person name="Hildebrand F."/>
            <person name="Pallen M.J."/>
        </authorList>
    </citation>
    <scope>NUCLEOTIDE SEQUENCE</scope>
    <source>
        <strain evidence="10">11687</strain>
    </source>
</reference>
<evidence type="ECO:0000256" key="7">
    <source>
        <dbReference type="PROSITE-ProRule" id="PRU00169"/>
    </source>
</evidence>
<gene>
    <name evidence="10" type="ORF">IAC57_05795</name>
</gene>
<feature type="modified residue" description="4-aspartylphosphate" evidence="7">
    <location>
        <position position="57"/>
    </location>
</feature>
<organism evidence="10 11">
    <name type="scientific">Candidatus Scatosoma pullistercoris</name>
    <dbReference type="NCBI Taxonomy" id="2840934"/>
    <lineage>
        <taxon>Bacteria</taxon>
        <taxon>Bacillati</taxon>
        <taxon>Bacillota</taxon>
        <taxon>Clostridia</taxon>
        <taxon>Candidatus Scatosoma</taxon>
    </lineage>
</organism>
<dbReference type="PROSITE" id="PS50043">
    <property type="entry name" value="HTH_LUXR_2"/>
    <property type="match status" value="1"/>
</dbReference>
<evidence type="ECO:0000256" key="2">
    <source>
        <dbReference type="ARBA" id="ARBA00022553"/>
    </source>
</evidence>
<dbReference type="GO" id="GO:0006355">
    <property type="term" value="P:regulation of DNA-templated transcription"/>
    <property type="evidence" value="ECO:0007669"/>
    <property type="project" value="InterPro"/>
</dbReference>
<keyword evidence="2 7" id="KW-0597">Phosphoprotein</keyword>
<dbReference type="CDD" id="cd17535">
    <property type="entry name" value="REC_NarL-like"/>
    <property type="match status" value="1"/>
</dbReference>
<evidence type="ECO:0000259" key="9">
    <source>
        <dbReference type="PROSITE" id="PS50110"/>
    </source>
</evidence>
<dbReference type="InterPro" id="IPR058245">
    <property type="entry name" value="NreC/VraR/RcsB-like_REC"/>
</dbReference>
<dbReference type="InterPro" id="IPR039420">
    <property type="entry name" value="WalR-like"/>
</dbReference>
<dbReference type="PANTHER" id="PTHR43214">
    <property type="entry name" value="TWO-COMPONENT RESPONSE REGULATOR"/>
    <property type="match status" value="1"/>
</dbReference>
<keyword evidence="3" id="KW-0805">Transcription regulation</keyword>
<reference evidence="10" key="1">
    <citation type="submission" date="2020-10" db="EMBL/GenBank/DDBJ databases">
        <authorList>
            <person name="Gilroy R."/>
        </authorList>
    </citation>
    <scope>NUCLEOTIDE SEQUENCE</scope>
    <source>
        <strain evidence="10">11687</strain>
    </source>
</reference>
<evidence type="ECO:0000256" key="1">
    <source>
        <dbReference type="ARBA" id="ARBA00018672"/>
    </source>
</evidence>
<evidence type="ECO:0000256" key="6">
    <source>
        <dbReference type="ARBA" id="ARBA00024867"/>
    </source>
</evidence>
<dbReference type="PANTHER" id="PTHR43214:SF40">
    <property type="entry name" value="TRANSCRIPTIONAL REGULATORY PROTEIN LNRK"/>
    <property type="match status" value="1"/>
</dbReference>
<dbReference type="GO" id="GO:0000160">
    <property type="term" value="P:phosphorelay signal transduction system"/>
    <property type="evidence" value="ECO:0007669"/>
    <property type="project" value="InterPro"/>
</dbReference>
<dbReference type="Pfam" id="PF00196">
    <property type="entry name" value="GerE"/>
    <property type="match status" value="1"/>
</dbReference>
<dbReference type="InterPro" id="IPR016032">
    <property type="entry name" value="Sig_transdc_resp-reg_C-effctor"/>
</dbReference>
<proteinExistence type="predicted"/>
<evidence type="ECO:0000313" key="11">
    <source>
        <dbReference type="Proteomes" id="UP000824081"/>
    </source>
</evidence>
<dbReference type="SUPFAM" id="SSF46894">
    <property type="entry name" value="C-terminal effector domain of the bipartite response regulators"/>
    <property type="match status" value="1"/>
</dbReference>
<name>A0A9D1SGS6_9FIRM</name>
<dbReference type="SUPFAM" id="SSF52172">
    <property type="entry name" value="CheY-like"/>
    <property type="match status" value="1"/>
</dbReference>
<dbReference type="InterPro" id="IPR011006">
    <property type="entry name" value="CheY-like_superfamily"/>
</dbReference>
<dbReference type="PROSITE" id="PS50110">
    <property type="entry name" value="RESPONSE_REGULATORY"/>
    <property type="match status" value="1"/>
</dbReference>
<protein>
    <recommendedName>
        <fullName evidence="1">Stage 0 sporulation protein A homolog</fullName>
    </recommendedName>
</protein>
<evidence type="ECO:0000259" key="8">
    <source>
        <dbReference type="PROSITE" id="PS50043"/>
    </source>
</evidence>
<dbReference type="InterPro" id="IPR001789">
    <property type="entry name" value="Sig_transdc_resp-reg_receiver"/>
</dbReference>
<evidence type="ECO:0000256" key="5">
    <source>
        <dbReference type="ARBA" id="ARBA00023163"/>
    </source>
</evidence>
<accession>A0A9D1SGS6</accession>
<dbReference type="InterPro" id="IPR000792">
    <property type="entry name" value="Tscrpt_reg_LuxR_C"/>
</dbReference>
<dbReference type="Proteomes" id="UP000824081">
    <property type="component" value="Unassembled WGS sequence"/>
</dbReference>
<dbReference type="SMART" id="SM00448">
    <property type="entry name" value="REC"/>
    <property type="match status" value="1"/>
</dbReference>
<comment type="caution">
    <text evidence="10">The sequence shown here is derived from an EMBL/GenBank/DDBJ whole genome shotgun (WGS) entry which is preliminary data.</text>
</comment>
<feature type="domain" description="HTH luxR-type" evidence="8">
    <location>
        <begin position="150"/>
        <end position="215"/>
    </location>
</feature>
<feature type="domain" description="Response regulatory" evidence="9">
    <location>
        <begin position="6"/>
        <end position="122"/>
    </location>
</feature>
<keyword evidence="4" id="KW-0238">DNA-binding</keyword>
<keyword evidence="5" id="KW-0804">Transcription</keyword>
<dbReference type="Gene3D" id="3.40.50.2300">
    <property type="match status" value="1"/>
</dbReference>
<dbReference type="GO" id="GO:0003677">
    <property type="term" value="F:DNA binding"/>
    <property type="evidence" value="ECO:0007669"/>
    <property type="project" value="UniProtKB-KW"/>
</dbReference>
<dbReference type="PRINTS" id="PR00038">
    <property type="entry name" value="HTHLUXR"/>
</dbReference>
<dbReference type="Pfam" id="PF00072">
    <property type="entry name" value="Response_reg"/>
    <property type="match status" value="1"/>
</dbReference>
<evidence type="ECO:0000256" key="3">
    <source>
        <dbReference type="ARBA" id="ARBA00023015"/>
    </source>
</evidence>
<evidence type="ECO:0000256" key="4">
    <source>
        <dbReference type="ARBA" id="ARBA00023125"/>
    </source>
</evidence>